<keyword evidence="1" id="KW-1133">Transmembrane helix</keyword>
<evidence type="ECO:0000256" key="1">
    <source>
        <dbReference type="SAM" id="Phobius"/>
    </source>
</evidence>
<name>S3UZJ0_9LEPT</name>
<evidence type="ECO:0000313" key="3">
    <source>
        <dbReference type="Proteomes" id="UP000014540"/>
    </source>
</evidence>
<keyword evidence="1" id="KW-0472">Membrane</keyword>
<protein>
    <recommendedName>
        <fullName evidence="4">PF04286 family protein</fullName>
    </recommendedName>
</protein>
<proteinExistence type="predicted"/>
<reference evidence="2" key="1">
    <citation type="submission" date="2013-04" db="EMBL/GenBank/DDBJ databases">
        <authorList>
            <person name="Harkins D.M."/>
            <person name="Durkin A.S."/>
            <person name="Selengut J.D."/>
            <person name="Sanka R."/>
            <person name="DePew J."/>
            <person name="Purushe J."/>
            <person name="Ahmed A."/>
            <person name="van der Linden H."/>
            <person name="Goris M.G.A."/>
            <person name="Hartskeerl R.A."/>
            <person name="Vinetz J.M."/>
            <person name="Sutton G.G."/>
            <person name="Nelson W.C."/>
            <person name="Fouts D.E."/>
        </authorList>
    </citation>
    <scope>NUCLEOTIDE SEQUENCE [LARGE SCALE GENOMIC DNA]</scope>
    <source>
        <strain evidence="2">BUT 6</strain>
    </source>
</reference>
<sequence>MSDDMHKESVVKPYASLQIFSNSLLAIFGILLAWGLLSEWSRSAWGGVVLHGLEGGLVGAVCDWFAVWKTYRAVEIESETIAEEIGKWVSSDLVNEEKLKEYMDRILDDPDNISALSRLIETHLGGEQEVRNLLDSIWDKVEEDIVRYLTNFRFSGSDQEILRELNRRKEIFGTVRFLVGEALVKAADQADFKMRMDRITKSLSFFVKPLVWLIDPQKRMREFGEGLKDGKEFDSDEDGILYEVFSLFSDCADLYIGSWNDLPESTKEEAVRALTDFGKDQLNRLVTDVILLHMEDIKKLGNLREYGPARSILEFLRSRTNAGVSQYVGEQVARGLKLLEPRQFRINLEEKTRKVLEKIRINGSLLGFVCGTAIGLADFLF</sequence>
<keyword evidence="3" id="KW-1185">Reference proteome</keyword>
<dbReference type="EMBL" id="AKWZ02000009">
    <property type="protein sequence ID" value="EPG74628.1"/>
    <property type="molecule type" value="Genomic_DNA"/>
</dbReference>
<comment type="caution">
    <text evidence="2">The sequence shown here is derived from an EMBL/GenBank/DDBJ whole genome shotgun (WGS) entry which is preliminary data.</text>
</comment>
<accession>S3UZJ0</accession>
<dbReference type="STRING" id="1193011.LEP1GSC058_1805"/>
<feature type="transmembrane region" description="Helical" evidence="1">
    <location>
        <begin position="361"/>
        <end position="380"/>
    </location>
</feature>
<dbReference type="Proteomes" id="UP000014540">
    <property type="component" value="Unassembled WGS sequence"/>
</dbReference>
<feature type="transmembrane region" description="Helical" evidence="1">
    <location>
        <begin position="15"/>
        <end position="37"/>
    </location>
</feature>
<keyword evidence="1" id="KW-0812">Transmembrane</keyword>
<gene>
    <name evidence="2" type="ORF">LEP1GSC058_1805</name>
</gene>
<organism evidence="2 3">
    <name type="scientific">Leptospira fainei serovar Hurstbridge str. BUT 6</name>
    <dbReference type="NCBI Taxonomy" id="1193011"/>
    <lineage>
        <taxon>Bacteria</taxon>
        <taxon>Pseudomonadati</taxon>
        <taxon>Spirochaetota</taxon>
        <taxon>Spirochaetia</taxon>
        <taxon>Leptospirales</taxon>
        <taxon>Leptospiraceae</taxon>
        <taxon>Leptospira</taxon>
    </lineage>
</organism>
<evidence type="ECO:0008006" key="4">
    <source>
        <dbReference type="Google" id="ProtNLM"/>
    </source>
</evidence>
<dbReference type="AlphaFoldDB" id="S3UZJ0"/>
<evidence type="ECO:0000313" key="2">
    <source>
        <dbReference type="EMBL" id="EPG74628.1"/>
    </source>
</evidence>